<accession>A0A375I3N1</accession>
<evidence type="ECO:0000313" key="1">
    <source>
        <dbReference type="EMBL" id="SPF69451.1"/>
    </source>
</evidence>
<name>A0A375I3N1_9ACTN</name>
<dbReference type="RefSeq" id="WP_220474430.1">
    <property type="nucleotide sequence ID" value="NZ_OMOH01000014.1"/>
</dbReference>
<dbReference type="EMBL" id="OMOH01000014">
    <property type="protein sequence ID" value="SPF69451.1"/>
    <property type="molecule type" value="Genomic_DNA"/>
</dbReference>
<reference evidence="2" key="1">
    <citation type="submission" date="2018-02" db="EMBL/GenBank/DDBJ databases">
        <authorList>
            <person name="Hornung B."/>
        </authorList>
    </citation>
    <scope>NUCLEOTIDE SEQUENCE [LARGE SCALE GENOMIC DNA]</scope>
</reference>
<gene>
    <name evidence="1" type="ORF">PROPJV5_2434</name>
</gene>
<sequence length="94" mass="10462">IRALADGGEITGWPAGRYAEELAAAAGTWHARAYRDGRPGALFGAVKMTRQPPEMRFVSYHDAPPNYLASDWEDDMYSGDEDVLRTELTRIFKG</sequence>
<proteinExistence type="predicted"/>
<evidence type="ECO:0000313" key="2">
    <source>
        <dbReference type="Proteomes" id="UP000265962"/>
    </source>
</evidence>
<dbReference type="AlphaFoldDB" id="A0A375I3N1"/>
<feature type="non-terminal residue" evidence="1">
    <location>
        <position position="1"/>
    </location>
</feature>
<organism evidence="1 2">
    <name type="scientific">Propionibacterium ruminifibrarum</name>
    <dbReference type="NCBI Taxonomy" id="1962131"/>
    <lineage>
        <taxon>Bacteria</taxon>
        <taxon>Bacillati</taxon>
        <taxon>Actinomycetota</taxon>
        <taxon>Actinomycetes</taxon>
        <taxon>Propionibacteriales</taxon>
        <taxon>Propionibacteriaceae</taxon>
        <taxon>Propionibacterium</taxon>
    </lineage>
</organism>
<protein>
    <submittedName>
        <fullName evidence="1">Uncharacterized protein</fullName>
    </submittedName>
</protein>
<keyword evidence="2" id="KW-1185">Reference proteome</keyword>
<dbReference type="Proteomes" id="UP000265962">
    <property type="component" value="Unassembled WGS sequence"/>
</dbReference>